<dbReference type="STRING" id="1196081.A0A364KM31"/>
<dbReference type="Proteomes" id="UP000249363">
    <property type="component" value="Unassembled WGS sequence"/>
</dbReference>
<evidence type="ECO:0000313" key="5">
    <source>
        <dbReference type="EMBL" id="RAO64606.1"/>
    </source>
</evidence>
<evidence type="ECO:0000256" key="3">
    <source>
        <dbReference type="ARBA" id="ARBA00022835"/>
    </source>
</evidence>
<keyword evidence="2" id="KW-0698">rRNA processing</keyword>
<comment type="subcellular location">
    <subcellularLocation>
        <location evidence="1">Nucleus</location>
    </subcellularLocation>
</comment>
<keyword evidence="6" id="KW-1185">Reference proteome</keyword>
<dbReference type="SUPFAM" id="SSF54211">
    <property type="entry name" value="Ribosomal protein S5 domain 2-like"/>
    <property type="match status" value="1"/>
</dbReference>
<dbReference type="Gene3D" id="3.30.230.70">
    <property type="entry name" value="GHMP Kinase, N-terminal domain"/>
    <property type="match status" value="1"/>
</dbReference>
<evidence type="ECO:0000256" key="2">
    <source>
        <dbReference type="ARBA" id="ARBA00022552"/>
    </source>
</evidence>
<gene>
    <name evidence="5" type="ORF">BHQ10_000618</name>
</gene>
<evidence type="ECO:0000256" key="1">
    <source>
        <dbReference type="ARBA" id="ARBA00004123"/>
    </source>
</evidence>
<dbReference type="GO" id="GO:0006364">
    <property type="term" value="P:rRNA processing"/>
    <property type="evidence" value="ECO:0007669"/>
    <property type="project" value="UniProtKB-KW"/>
</dbReference>
<dbReference type="GO" id="GO:0034475">
    <property type="term" value="P:U4 snRNA 3'-end processing"/>
    <property type="evidence" value="ECO:0007669"/>
    <property type="project" value="TreeGrafter"/>
</dbReference>
<dbReference type="GO" id="GO:0071028">
    <property type="term" value="P:nuclear mRNA surveillance"/>
    <property type="evidence" value="ECO:0007669"/>
    <property type="project" value="TreeGrafter"/>
</dbReference>
<dbReference type="AlphaFoldDB" id="A0A364KM31"/>
<keyword evidence="4" id="KW-0539">Nucleus</keyword>
<protein>
    <submittedName>
        <fullName evidence="5">Uncharacterized protein</fullName>
    </submittedName>
</protein>
<dbReference type="GO" id="GO:0000177">
    <property type="term" value="C:cytoplasmic exosome (RNase complex)"/>
    <property type="evidence" value="ECO:0007669"/>
    <property type="project" value="TreeGrafter"/>
</dbReference>
<dbReference type="OrthoDB" id="27298at2759"/>
<dbReference type="FunFam" id="3.30.230.70:FF:000036">
    <property type="entry name" value="Exosome complex subunit Rrp46, putative"/>
    <property type="match status" value="1"/>
</dbReference>
<accession>A0A364KM31</accession>
<reference evidence="5 6" key="1">
    <citation type="journal article" date="2017" name="Biotechnol. Biofuels">
        <title>Differential beta-glucosidase expression as a function of carbon source availability in Talaromyces amestolkiae: a genomic and proteomic approach.</title>
        <authorList>
            <person name="de Eugenio L.I."/>
            <person name="Mendez-Liter J.A."/>
            <person name="Nieto-Dominguez M."/>
            <person name="Alonso L."/>
            <person name="Gil-Munoz J."/>
            <person name="Barriuso J."/>
            <person name="Prieto A."/>
            <person name="Martinez M.J."/>
        </authorList>
    </citation>
    <scope>NUCLEOTIDE SEQUENCE [LARGE SCALE GENOMIC DNA]</scope>
    <source>
        <strain evidence="5 6">CIB</strain>
    </source>
</reference>
<dbReference type="EMBL" id="MIKG01000001">
    <property type="protein sequence ID" value="RAO64606.1"/>
    <property type="molecule type" value="Genomic_DNA"/>
</dbReference>
<proteinExistence type="predicted"/>
<dbReference type="SUPFAM" id="SSF55666">
    <property type="entry name" value="Ribonuclease PH domain 2-like"/>
    <property type="match status" value="1"/>
</dbReference>
<evidence type="ECO:0000256" key="4">
    <source>
        <dbReference type="ARBA" id="ARBA00023242"/>
    </source>
</evidence>
<dbReference type="InterPro" id="IPR027408">
    <property type="entry name" value="PNPase/RNase_PH_dom_sf"/>
</dbReference>
<dbReference type="InterPro" id="IPR036345">
    <property type="entry name" value="ExoRNase_PH_dom2_sf"/>
</dbReference>
<dbReference type="InterPro" id="IPR020568">
    <property type="entry name" value="Ribosomal_Su5_D2-typ_SF"/>
</dbReference>
<dbReference type="PANTHER" id="PTHR11953">
    <property type="entry name" value="EXOSOME COMPLEX COMPONENT"/>
    <property type="match status" value="1"/>
</dbReference>
<dbReference type="GO" id="GO:0071051">
    <property type="term" value="P:poly(A)-dependent snoRNA 3'-end processing"/>
    <property type="evidence" value="ECO:0007669"/>
    <property type="project" value="TreeGrafter"/>
</dbReference>
<dbReference type="PANTHER" id="PTHR11953:SF1">
    <property type="entry name" value="EXOSOME COMPLEX COMPONENT RRP46"/>
    <property type="match status" value="1"/>
</dbReference>
<comment type="caution">
    <text evidence="5">The sequence shown here is derived from an EMBL/GenBank/DDBJ whole genome shotgun (WGS) entry which is preliminary data.</text>
</comment>
<dbReference type="RefSeq" id="XP_040729123.1">
    <property type="nucleotide sequence ID" value="XM_040878737.1"/>
</dbReference>
<keyword evidence="3" id="KW-0271">Exosome</keyword>
<organism evidence="5 6">
    <name type="scientific">Talaromyces amestolkiae</name>
    <dbReference type="NCBI Taxonomy" id="1196081"/>
    <lineage>
        <taxon>Eukaryota</taxon>
        <taxon>Fungi</taxon>
        <taxon>Dikarya</taxon>
        <taxon>Ascomycota</taxon>
        <taxon>Pezizomycotina</taxon>
        <taxon>Eurotiomycetes</taxon>
        <taxon>Eurotiomycetidae</taxon>
        <taxon>Eurotiales</taxon>
        <taxon>Trichocomaceae</taxon>
        <taxon>Talaromyces</taxon>
        <taxon>Talaromyces sect. Talaromyces</taxon>
    </lineage>
</organism>
<name>A0A364KM31_TALAM</name>
<dbReference type="GO" id="GO:0000176">
    <property type="term" value="C:nuclear exosome (RNase complex)"/>
    <property type="evidence" value="ECO:0007669"/>
    <property type="project" value="UniProtKB-ARBA"/>
</dbReference>
<dbReference type="GO" id="GO:0016075">
    <property type="term" value="P:rRNA catabolic process"/>
    <property type="evidence" value="ECO:0007669"/>
    <property type="project" value="TreeGrafter"/>
</dbReference>
<sequence>MIEPTATISPLGRSDGSAVYTCPATGFQILGSVNGPIELPARRDAQKPEEATIEVLVKPATSQSAIGERYVENILKALLGKIILGREKGFARRGIVVTLLIQGSSSGGKLERGDSYLSTLPALLHAALLALLSAAIPLSMTYTSTILAVDFSNQIIREPSLNDCAKAKSQHVLAFSSKGHLLLNESQGSFDFDTWNRVYEQALSICRESEVAGQDGDVSMEAKQRLEKFVRETVEHKIASDYSWSDMAA</sequence>
<evidence type="ECO:0000313" key="6">
    <source>
        <dbReference type="Proteomes" id="UP000249363"/>
    </source>
</evidence>
<dbReference type="GO" id="GO:0003723">
    <property type="term" value="F:RNA binding"/>
    <property type="evidence" value="ECO:0007669"/>
    <property type="project" value="TreeGrafter"/>
</dbReference>
<dbReference type="GO" id="GO:0005730">
    <property type="term" value="C:nucleolus"/>
    <property type="evidence" value="ECO:0007669"/>
    <property type="project" value="TreeGrafter"/>
</dbReference>
<dbReference type="InterPro" id="IPR050080">
    <property type="entry name" value="RNase_PH"/>
</dbReference>
<dbReference type="GeneID" id="63789835"/>